<feature type="domain" description="RNA polymerase sigma-70" evidence="7">
    <location>
        <begin position="306"/>
        <end position="332"/>
    </location>
</feature>
<dbReference type="NCBIfam" id="TIGR02937">
    <property type="entry name" value="sigma70-ECF"/>
    <property type="match status" value="1"/>
</dbReference>
<evidence type="ECO:0000259" key="6">
    <source>
        <dbReference type="PROSITE" id="PS00715"/>
    </source>
</evidence>
<keyword evidence="9" id="KW-1185">Reference proteome</keyword>
<dbReference type="InterPro" id="IPR007624">
    <property type="entry name" value="RNA_pol_sigma70_r3"/>
</dbReference>
<dbReference type="PRINTS" id="PR00046">
    <property type="entry name" value="SIGMA70FCT"/>
</dbReference>
<dbReference type="Gene3D" id="1.10.601.10">
    <property type="entry name" value="RNA Polymerase Primary Sigma Factor"/>
    <property type="match status" value="1"/>
</dbReference>
<dbReference type="InterPro" id="IPR050239">
    <property type="entry name" value="Sigma-70_RNA_pol_init_factors"/>
</dbReference>
<dbReference type="Pfam" id="PF04539">
    <property type="entry name" value="Sigma70_r3"/>
    <property type="match status" value="1"/>
</dbReference>
<evidence type="ECO:0000313" key="8">
    <source>
        <dbReference type="EMBL" id="RAQ96033.1"/>
    </source>
</evidence>
<accession>A0A328VKG3</accession>
<reference evidence="8 9" key="1">
    <citation type="submission" date="2016-08" db="EMBL/GenBank/DDBJ databases">
        <title>Analysis of Carbohydrate Active Enzymes in Thermogemmatispora T81 Reveals Carbohydrate Degradation Ability.</title>
        <authorList>
            <person name="Tomazini A."/>
            <person name="Lal S."/>
            <person name="Stott M."/>
            <person name="Henrissat B."/>
            <person name="Polikarpov I."/>
            <person name="Sparling R."/>
            <person name="Levin D.B."/>
        </authorList>
    </citation>
    <scope>NUCLEOTIDE SEQUENCE [LARGE SCALE GENOMIC DNA]</scope>
    <source>
        <strain evidence="8 9">T81</strain>
    </source>
</reference>
<evidence type="ECO:0000256" key="2">
    <source>
        <dbReference type="ARBA" id="ARBA00023082"/>
    </source>
</evidence>
<proteinExistence type="inferred from homology"/>
<dbReference type="InterPro" id="IPR000943">
    <property type="entry name" value="RNA_pol_sigma70"/>
</dbReference>
<dbReference type="Proteomes" id="UP000248706">
    <property type="component" value="Unassembled WGS sequence"/>
</dbReference>
<organism evidence="8 9">
    <name type="scientific">Thermogemmatispora tikiterensis</name>
    <dbReference type="NCBI Taxonomy" id="1825093"/>
    <lineage>
        <taxon>Bacteria</taxon>
        <taxon>Bacillati</taxon>
        <taxon>Chloroflexota</taxon>
        <taxon>Ktedonobacteria</taxon>
        <taxon>Thermogemmatisporales</taxon>
        <taxon>Thermogemmatisporaceae</taxon>
        <taxon>Thermogemmatispora</taxon>
    </lineage>
</organism>
<dbReference type="InterPro" id="IPR013325">
    <property type="entry name" value="RNA_pol_sigma_r2"/>
</dbReference>
<evidence type="ECO:0000256" key="3">
    <source>
        <dbReference type="ARBA" id="ARBA00023125"/>
    </source>
</evidence>
<dbReference type="InterPro" id="IPR036388">
    <property type="entry name" value="WH-like_DNA-bd_sf"/>
</dbReference>
<keyword evidence="3 5" id="KW-0238">DNA-binding</keyword>
<dbReference type="GO" id="GO:0006352">
    <property type="term" value="P:DNA-templated transcription initiation"/>
    <property type="evidence" value="ECO:0007669"/>
    <property type="project" value="InterPro"/>
</dbReference>
<dbReference type="EMBL" id="MCIF01000002">
    <property type="protein sequence ID" value="RAQ96033.1"/>
    <property type="molecule type" value="Genomic_DNA"/>
</dbReference>
<evidence type="ECO:0000256" key="4">
    <source>
        <dbReference type="ARBA" id="ARBA00023163"/>
    </source>
</evidence>
<evidence type="ECO:0000313" key="9">
    <source>
        <dbReference type="Proteomes" id="UP000248706"/>
    </source>
</evidence>
<dbReference type="GO" id="GO:0003677">
    <property type="term" value="F:DNA binding"/>
    <property type="evidence" value="ECO:0007669"/>
    <property type="project" value="UniProtKB-KW"/>
</dbReference>
<dbReference type="InterPro" id="IPR007630">
    <property type="entry name" value="RNA_pol_sigma70_r4"/>
</dbReference>
<feature type="domain" description="RNA polymerase sigma-70" evidence="6">
    <location>
        <begin position="136"/>
        <end position="149"/>
    </location>
</feature>
<dbReference type="InterPro" id="IPR014284">
    <property type="entry name" value="RNA_pol_sigma-70_dom"/>
</dbReference>
<dbReference type="OrthoDB" id="147018at2"/>
<gene>
    <name evidence="8" type="ORF">A4R35_10850</name>
</gene>
<name>A0A328VKG3_9CHLR</name>
<keyword evidence="2 5" id="KW-0731">Sigma factor</keyword>
<comment type="similarity">
    <text evidence="5">Belongs to the sigma-70 factor family.</text>
</comment>
<dbReference type="Pfam" id="PF04542">
    <property type="entry name" value="Sigma70_r2"/>
    <property type="match status" value="1"/>
</dbReference>
<dbReference type="Pfam" id="PF04545">
    <property type="entry name" value="Sigma70_r4"/>
    <property type="match status" value="1"/>
</dbReference>
<comment type="function">
    <text evidence="5">Sigma factors are initiation factors that promote the attachment of RNA polymerase to specific initiation sites and are then released.</text>
</comment>
<dbReference type="Gene3D" id="1.10.10.10">
    <property type="entry name" value="Winged helix-like DNA-binding domain superfamily/Winged helix DNA-binding domain"/>
    <property type="match status" value="2"/>
</dbReference>
<dbReference type="FunFam" id="1.10.601.10:FF:000001">
    <property type="entry name" value="RNA polymerase sigma factor SigA"/>
    <property type="match status" value="1"/>
</dbReference>
<dbReference type="GO" id="GO:0016987">
    <property type="term" value="F:sigma factor activity"/>
    <property type="evidence" value="ECO:0007669"/>
    <property type="project" value="UniProtKB-KW"/>
</dbReference>
<dbReference type="InterPro" id="IPR013324">
    <property type="entry name" value="RNA_pol_sigma_r3/r4-like"/>
</dbReference>
<keyword evidence="4 5" id="KW-0804">Transcription</keyword>
<dbReference type="PANTHER" id="PTHR30603:SF47">
    <property type="entry name" value="RNA POLYMERASE SIGMA FACTOR SIGD, CHLOROPLASTIC"/>
    <property type="match status" value="1"/>
</dbReference>
<dbReference type="PROSITE" id="PS00715">
    <property type="entry name" value="SIGMA70_1"/>
    <property type="match status" value="1"/>
</dbReference>
<comment type="caution">
    <text evidence="8">The sequence shown here is derived from an EMBL/GenBank/DDBJ whole genome shotgun (WGS) entry which is preliminary data.</text>
</comment>
<keyword evidence="1 5" id="KW-0805">Transcription regulation</keyword>
<evidence type="ECO:0000256" key="1">
    <source>
        <dbReference type="ARBA" id="ARBA00023015"/>
    </source>
</evidence>
<dbReference type="AlphaFoldDB" id="A0A328VKG3"/>
<dbReference type="CDD" id="cd06171">
    <property type="entry name" value="Sigma70_r4"/>
    <property type="match status" value="1"/>
</dbReference>
<dbReference type="PANTHER" id="PTHR30603">
    <property type="entry name" value="RNA POLYMERASE SIGMA FACTOR RPO"/>
    <property type="match status" value="1"/>
</dbReference>
<dbReference type="SUPFAM" id="SSF88946">
    <property type="entry name" value="Sigma2 domain of RNA polymerase sigma factors"/>
    <property type="match status" value="1"/>
</dbReference>
<evidence type="ECO:0000256" key="5">
    <source>
        <dbReference type="RuleBase" id="RU362124"/>
    </source>
</evidence>
<sequence>MVSVLPRTTATTCLVIGAGPADDEGLRLQPRLGERAFFDITDDKTSSQQEQDILCLRDSRQMYKREIGRTRQLSAEEVTALARQMERAREERKKAHPDPYILAQGEEAKRQLIESNLRLVVSIARRYVGLGMDLMDLVQEGNIGLIHAIEKFDYRRGYKFSTYATWWIKRAMSHALAKQAHTIRVPLYKREELKRLTQVRQRLQQDLERDPTTEDLAEELDLSERQVIALLQASEETLSLDSPATGSEDEIPFRDTIEDDIAYSPEQVVIRQMLETHIKEVLQNLSPNERRIICLRYGLQGAREHSLKEVGRRLGVTHEAIRQAEAKALRKLADPCRKRMLEEFLVP</sequence>
<dbReference type="SUPFAM" id="SSF88659">
    <property type="entry name" value="Sigma3 and sigma4 domains of RNA polymerase sigma factors"/>
    <property type="match status" value="2"/>
</dbReference>
<dbReference type="PROSITE" id="PS00716">
    <property type="entry name" value="SIGMA70_2"/>
    <property type="match status" value="1"/>
</dbReference>
<protein>
    <recommendedName>
        <fullName evidence="5">RNA polymerase sigma factor</fullName>
    </recommendedName>
</protein>
<dbReference type="RefSeq" id="WP_112429268.1">
    <property type="nucleotide sequence ID" value="NZ_MCIF01000002.1"/>
</dbReference>
<evidence type="ECO:0000259" key="7">
    <source>
        <dbReference type="PROSITE" id="PS00716"/>
    </source>
</evidence>
<dbReference type="InterPro" id="IPR007627">
    <property type="entry name" value="RNA_pol_sigma70_r2"/>
</dbReference>